<comment type="caution">
    <text evidence="2">The sequence shown here is derived from an EMBL/GenBank/DDBJ whole genome shotgun (WGS) entry which is preliminary data.</text>
</comment>
<keyword evidence="3" id="KW-1185">Reference proteome</keyword>
<dbReference type="InterPro" id="IPR005302">
    <property type="entry name" value="MoCF_Sase_C"/>
</dbReference>
<dbReference type="SUPFAM" id="SSF50800">
    <property type="entry name" value="PK beta-barrel domain-like"/>
    <property type="match status" value="1"/>
</dbReference>
<gene>
    <name evidence="2" type="ORF">ACFMB1_09475</name>
</gene>
<organism evidence="2 3">
    <name type="scientific">Hyphococcus aureus</name>
    <dbReference type="NCBI Taxonomy" id="2666033"/>
    <lineage>
        <taxon>Bacteria</taxon>
        <taxon>Pseudomonadati</taxon>
        <taxon>Pseudomonadota</taxon>
        <taxon>Alphaproteobacteria</taxon>
        <taxon>Parvularculales</taxon>
        <taxon>Parvularculaceae</taxon>
        <taxon>Hyphococcus</taxon>
    </lineage>
</organism>
<name>A0ABW1KYW2_9PROT</name>
<dbReference type="Pfam" id="PF03473">
    <property type="entry name" value="MOSC"/>
    <property type="match status" value="1"/>
</dbReference>
<dbReference type="EMBL" id="JBHPON010000001">
    <property type="protein sequence ID" value="MFC6035772.1"/>
    <property type="molecule type" value="Genomic_DNA"/>
</dbReference>
<dbReference type="InterPro" id="IPR005303">
    <property type="entry name" value="MOCOS_middle"/>
</dbReference>
<dbReference type="InterPro" id="IPR011037">
    <property type="entry name" value="Pyrv_Knase-like_insert_dom_sf"/>
</dbReference>
<dbReference type="RefSeq" id="WP_379878662.1">
    <property type="nucleotide sequence ID" value="NZ_JBHPON010000001.1"/>
</dbReference>
<dbReference type="Proteomes" id="UP001596116">
    <property type="component" value="Unassembled WGS sequence"/>
</dbReference>
<evidence type="ECO:0000259" key="1">
    <source>
        <dbReference type="PROSITE" id="PS51340"/>
    </source>
</evidence>
<dbReference type="PANTHER" id="PTHR14237">
    <property type="entry name" value="MOLYBDOPTERIN COFACTOR SULFURASE MOSC"/>
    <property type="match status" value="1"/>
</dbReference>
<evidence type="ECO:0000313" key="2">
    <source>
        <dbReference type="EMBL" id="MFC6035772.1"/>
    </source>
</evidence>
<dbReference type="SUPFAM" id="SSF141673">
    <property type="entry name" value="MOSC N-terminal domain-like"/>
    <property type="match status" value="1"/>
</dbReference>
<accession>A0ABW1KYW2</accession>
<dbReference type="Pfam" id="PF03476">
    <property type="entry name" value="MOSC_N"/>
    <property type="match status" value="1"/>
</dbReference>
<evidence type="ECO:0000313" key="3">
    <source>
        <dbReference type="Proteomes" id="UP001596116"/>
    </source>
</evidence>
<proteinExistence type="predicted"/>
<dbReference type="Gene3D" id="2.40.33.20">
    <property type="entry name" value="PK beta-barrel domain-like"/>
    <property type="match status" value="1"/>
</dbReference>
<sequence length="279" mass="29988">MKVASLHIHPVKSMRALDVDRAGIETRGLVGDRRWLVTDGESGFLTQRTCSVLAKIDAVYEGAALRLSDGETECVVDPPAGGDRRQVTVWKDQVSAAAAGQGASDWLCGVLDRAVRLFYMDDDSRRMTSGNWGNTRPVSFADGYPLLVTTTASLAALNEAIVANGGEGVSMACFRPNIVIDGADPWAEDFWKVIRIGGVEIELLKPCDRCVVTTLDPATGEKLGREPLKTLNMLRRSAHSDLSGAVLFGWNAAPLGEGVLAVGDAVEIIERRPEGWPLA</sequence>
<dbReference type="PROSITE" id="PS51340">
    <property type="entry name" value="MOSC"/>
    <property type="match status" value="1"/>
</dbReference>
<protein>
    <submittedName>
        <fullName evidence="2">MOSC domain-containing protein</fullName>
    </submittedName>
</protein>
<dbReference type="PANTHER" id="PTHR14237:SF19">
    <property type="entry name" value="MITOCHONDRIAL AMIDOXIME REDUCING COMPONENT 1"/>
    <property type="match status" value="1"/>
</dbReference>
<reference evidence="2 3" key="1">
    <citation type="submission" date="2024-09" db="EMBL/GenBank/DDBJ databases">
        <authorList>
            <person name="Zhang Z.-H."/>
        </authorList>
    </citation>
    <scope>NUCLEOTIDE SEQUENCE [LARGE SCALE GENOMIC DNA]</scope>
    <source>
        <strain evidence="2 3">HHTR114</strain>
    </source>
</reference>
<feature type="domain" description="MOSC" evidence="1">
    <location>
        <begin position="121"/>
        <end position="269"/>
    </location>
</feature>